<name>A0A380JD25_STRDO</name>
<accession>A0A380JD25</accession>
<dbReference type="InterPro" id="IPR017911">
    <property type="entry name" value="MacB-like_ATP-bd"/>
</dbReference>
<feature type="domain" description="ABC transporter" evidence="5">
    <location>
        <begin position="5"/>
        <end position="245"/>
    </location>
</feature>
<evidence type="ECO:0000256" key="3">
    <source>
        <dbReference type="ARBA" id="ARBA00022741"/>
    </source>
</evidence>
<evidence type="ECO:0000256" key="2">
    <source>
        <dbReference type="ARBA" id="ARBA00022448"/>
    </source>
</evidence>
<keyword evidence="3" id="KW-0547">Nucleotide-binding</keyword>
<dbReference type="Pfam" id="PF00005">
    <property type="entry name" value="ABC_tran"/>
    <property type="match status" value="1"/>
</dbReference>
<keyword evidence="2" id="KW-0813">Transport</keyword>
<evidence type="ECO:0000313" key="7">
    <source>
        <dbReference type="Proteomes" id="UP000254082"/>
    </source>
</evidence>
<evidence type="ECO:0000313" key="6">
    <source>
        <dbReference type="EMBL" id="SUN35297.1"/>
    </source>
</evidence>
<keyword evidence="6" id="KW-0378">Hydrolase</keyword>
<reference evidence="6 7" key="1">
    <citation type="submission" date="2018-06" db="EMBL/GenBank/DDBJ databases">
        <authorList>
            <consortium name="Pathogen Informatics"/>
            <person name="Doyle S."/>
        </authorList>
    </citation>
    <scope>NUCLEOTIDE SEQUENCE [LARGE SCALE GENOMIC DNA]</scope>
    <source>
        <strain evidence="7">NCTC 11391</strain>
    </source>
</reference>
<dbReference type="GO" id="GO:0005524">
    <property type="term" value="F:ATP binding"/>
    <property type="evidence" value="ECO:0007669"/>
    <property type="project" value="UniProtKB-KW"/>
</dbReference>
<keyword evidence="7" id="KW-1185">Reference proteome</keyword>
<dbReference type="InterPro" id="IPR017871">
    <property type="entry name" value="ABC_transporter-like_CS"/>
</dbReference>
<dbReference type="SMART" id="SM00382">
    <property type="entry name" value="AAA"/>
    <property type="match status" value="1"/>
</dbReference>
<evidence type="ECO:0000256" key="1">
    <source>
        <dbReference type="ARBA" id="ARBA00005417"/>
    </source>
</evidence>
<evidence type="ECO:0000256" key="4">
    <source>
        <dbReference type="ARBA" id="ARBA00022840"/>
    </source>
</evidence>
<dbReference type="GO" id="GO:0016887">
    <property type="term" value="F:ATP hydrolysis activity"/>
    <property type="evidence" value="ECO:0007669"/>
    <property type="project" value="InterPro"/>
</dbReference>
<dbReference type="PROSITE" id="PS00211">
    <property type="entry name" value="ABC_TRANSPORTER_1"/>
    <property type="match status" value="1"/>
</dbReference>
<comment type="similarity">
    <text evidence="1">Belongs to the ABC transporter superfamily.</text>
</comment>
<evidence type="ECO:0000259" key="5">
    <source>
        <dbReference type="PROSITE" id="PS50893"/>
    </source>
</evidence>
<dbReference type="InterPro" id="IPR027417">
    <property type="entry name" value="P-loop_NTPase"/>
</dbReference>
<sequence length="255" mass="28247">MRTILSVKNLRKQFDDGKQKTANVLNDISFDVEKADFIAIMGPSGSGKSTLLYNISGMDQPSSGDIILEGKNIGELSQVELADIRLRKFGYVFQQPHLINSLTVRENIILAASVLNKQVDTTIADKANKLMTLTGIIELADRDTMSLSGGQAQRVSICRSFMNDPKLVLADEPTGSLNSKSSEEIMDLFVDINHKGSTIMLVTHDPLVAAKANQVWFLLDGVIYRKEFLGPWDKSQTSITNRKNKINDIMSEIEI</sequence>
<dbReference type="EMBL" id="UHFA01000002">
    <property type="protein sequence ID" value="SUN35297.1"/>
    <property type="molecule type" value="Genomic_DNA"/>
</dbReference>
<keyword evidence="4" id="KW-0067">ATP-binding</keyword>
<proteinExistence type="inferred from homology"/>
<dbReference type="PANTHER" id="PTHR42798:SF7">
    <property type="entry name" value="ALPHA-D-RIBOSE 1-METHYLPHOSPHONATE 5-TRIPHOSPHATE SYNTHASE SUBUNIT PHNL"/>
    <property type="match status" value="1"/>
</dbReference>
<dbReference type="PROSITE" id="PS50893">
    <property type="entry name" value="ABC_TRANSPORTER_2"/>
    <property type="match status" value="1"/>
</dbReference>
<dbReference type="CDD" id="cd03255">
    <property type="entry name" value="ABC_MJ0796_LolCDE_FtsE"/>
    <property type="match status" value="1"/>
</dbReference>
<protein>
    <submittedName>
        <fullName evidence="6">Peptide ABC transporter ATPase</fullName>
        <ecNumber evidence="6">3.6.3.-</ecNumber>
    </submittedName>
</protein>
<dbReference type="Proteomes" id="UP000254082">
    <property type="component" value="Unassembled WGS sequence"/>
</dbReference>
<dbReference type="InterPro" id="IPR003593">
    <property type="entry name" value="AAA+_ATPase"/>
</dbReference>
<dbReference type="InterPro" id="IPR003439">
    <property type="entry name" value="ABC_transporter-like_ATP-bd"/>
</dbReference>
<gene>
    <name evidence="6" type="primary">macB_1</name>
    <name evidence="6" type="ORF">NCTC11391_00277</name>
</gene>
<dbReference type="RefSeq" id="WP_115324803.1">
    <property type="nucleotide sequence ID" value="NZ_UHFA01000002.1"/>
</dbReference>
<dbReference type="AlphaFoldDB" id="A0A380JD25"/>
<organism evidence="6 7">
    <name type="scientific">Streptococcus downei MFe28</name>
    <dbReference type="NCBI Taxonomy" id="764290"/>
    <lineage>
        <taxon>Bacteria</taxon>
        <taxon>Bacillati</taxon>
        <taxon>Bacillota</taxon>
        <taxon>Bacilli</taxon>
        <taxon>Lactobacillales</taxon>
        <taxon>Streptococcaceae</taxon>
        <taxon>Streptococcus</taxon>
    </lineage>
</organism>
<dbReference type="SUPFAM" id="SSF52540">
    <property type="entry name" value="P-loop containing nucleoside triphosphate hydrolases"/>
    <property type="match status" value="1"/>
</dbReference>
<dbReference type="PANTHER" id="PTHR42798">
    <property type="entry name" value="LIPOPROTEIN-RELEASING SYSTEM ATP-BINDING PROTEIN LOLD"/>
    <property type="match status" value="1"/>
</dbReference>
<dbReference type="EC" id="3.6.3.-" evidence="6"/>
<dbReference type="Gene3D" id="3.40.50.300">
    <property type="entry name" value="P-loop containing nucleotide triphosphate hydrolases"/>
    <property type="match status" value="1"/>
</dbReference>
<dbReference type="OrthoDB" id="9791546at2"/>